<dbReference type="Gene3D" id="1.10.10.10">
    <property type="entry name" value="Winged helix-like DNA-binding domain superfamily/Winged helix DNA-binding domain"/>
    <property type="match status" value="1"/>
</dbReference>
<dbReference type="InterPro" id="IPR012318">
    <property type="entry name" value="HTH_CRP"/>
</dbReference>
<dbReference type="SMART" id="SM00100">
    <property type="entry name" value="cNMP"/>
    <property type="match status" value="1"/>
</dbReference>
<dbReference type="SUPFAM" id="SSF46785">
    <property type="entry name" value="Winged helix' DNA-binding domain"/>
    <property type="match status" value="1"/>
</dbReference>
<dbReference type="InterPro" id="IPR050397">
    <property type="entry name" value="Env_Response_Regulators"/>
</dbReference>
<evidence type="ECO:0000256" key="1">
    <source>
        <dbReference type="ARBA" id="ARBA00023015"/>
    </source>
</evidence>
<dbReference type="Pfam" id="PF13545">
    <property type="entry name" value="HTH_Crp_2"/>
    <property type="match status" value="1"/>
</dbReference>
<proteinExistence type="predicted"/>
<dbReference type="Pfam" id="PF00027">
    <property type="entry name" value="cNMP_binding"/>
    <property type="match status" value="1"/>
</dbReference>
<dbReference type="CDD" id="cd00038">
    <property type="entry name" value="CAP_ED"/>
    <property type="match status" value="1"/>
</dbReference>
<accession>A0ABY4SE10</accession>
<gene>
    <name evidence="6" type="ORF">MW290_15380</name>
</gene>
<dbReference type="Proteomes" id="UP001056201">
    <property type="component" value="Chromosome 2"/>
</dbReference>
<keyword evidence="7" id="KW-1185">Reference proteome</keyword>
<keyword evidence="1" id="KW-0805">Transcription regulation</keyword>
<keyword evidence="3" id="KW-0804">Transcription</keyword>
<dbReference type="PANTHER" id="PTHR24567:SF74">
    <property type="entry name" value="HTH-TYPE TRANSCRIPTIONAL REGULATOR ARCR"/>
    <property type="match status" value="1"/>
</dbReference>
<dbReference type="PROSITE" id="PS50042">
    <property type="entry name" value="CNMP_BINDING_3"/>
    <property type="match status" value="1"/>
</dbReference>
<dbReference type="Gene3D" id="2.60.120.10">
    <property type="entry name" value="Jelly Rolls"/>
    <property type="match status" value="1"/>
</dbReference>
<dbReference type="SUPFAM" id="SSF51206">
    <property type="entry name" value="cAMP-binding domain-like"/>
    <property type="match status" value="1"/>
</dbReference>
<feature type="domain" description="Cyclic nucleotide-binding" evidence="5">
    <location>
        <begin position="37"/>
        <end position="136"/>
    </location>
</feature>
<dbReference type="InterPro" id="IPR000595">
    <property type="entry name" value="cNMP-bd_dom"/>
</dbReference>
<reference evidence="6" key="1">
    <citation type="submission" date="2022-05" db="EMBL/GenBank/DDBJ databases">
        <title>An RpoN-dependent PEP-CTERM gene is involved in floc formation of an Aquincola tertiaricarbonis strain.</title>
        <authorList>
            <person name="Qiu D."/>
            <person name="Xia M."/>
        </authorList>
    </citation>
    <scope>NUCLEOTIDE SEQUENCE</scope>
    <source>
        <strain evidence="6">RN12</strain>
    </source>
</reference>
<sequence length="224" mass="25180">MKARLSSMLNQDREEDPSSNFLSPLLQRLAQRGQVCHYRTGTLLIQEGDRDDTIYILLAGRVRAYSVGDKGQEITYGVYGPGEYMGELSLDGGARSASVVTIERCTCAVINRQAVLEHIAQYPEFAFELLAKVIRRVRSATTNARQLALNDVYGRLIHMVNTIAEPAGDGTRVIRERWTHKEMSSRLGCSRAMVSRLLKDLETGGYVRLEPECFVICKPLPTRW</sequence>
<evidence type="ECO:0000256" key="4">
    <source>
        <dbReference type="SAM" id="MobiDB-lite"/>
    </source>
</evidence>
<feature type="region of interest" description="Disordered" evidence="4">
    <location>
        <begin position="1"/>
        <end position="20"/>
    </location>
</feature>
<protein>
    <submittedName>
        <fullName evidence="6">Crp/Fnr family transcriptional regulator</fullName>
    </submittedName>
</protein>
<evidence type="ECO:0000256" key="2">
    <source>
        <dbReference type="ARBA" id="ARBA00023125"/>
    </source>
</evidence>
<evidence type="ECO:0000256" key="3">
    <source>
        <dbReference type="ARBA" id="ARBA00023163"/>
    </source>
</evidence>
<name>A0ABY4SE10_AQUTE</name>
<organism evidence="6 7">
    <name type="scientific">Aquincola tertiaricarbonis</name>
    <dbReference type="NCBI Taxonomy" id="391953"/>
    <lineage>
        <taxon>Bacteria</taxon>
        <taxon>Pseudomonadati</taxon>
        <taxon>Pseudomonadota</taxon>
        <taxon>Betaproteobacteria</taxon>
        <taxon>Burkholderiales</taxon>
        <taxon>Sphaerotilaceae</taxon>
        <taxon>Aquincola</taxon>
    </lineage>
</organism>
<dbReference type="InterPro" id="IPR036390">
    <property type="entry name" value="WH_DNA-bd_sf"/>
</dbReference>
<dbReference type="EMBL" id="CP097636">
    <property type="protein sequence ID" value="URI10395.1"/>
    <property type="molecule type" value="Genomic_DNA"/>
</dbReference>
<dbReference type="PANTHER" id="PTHR24567">
    <property type="entry name" value="CRP FAMILY TRANSCRIPTIONAL REGULATORY PROTEIN"/>
    <property type="match status" value="1"/>
</dbReference>
<dbReference type="InterPro" id="IPR036388">
    <property type="entry name" value="WH-like_DNA-bd_sf"/>
</dbReference>
<keyword evidence="2" id="KW-0238">DNA-binding</keyword>
<dbReference type="RefSeq" id="WP_250198598.1">
    <property type="nucleotide sequence ID" value="NZ_CP097636.1"/>
</dbReference>
<evidence type="ECO:0000259" key="5">
    <source>
        <dbReference type="PROSITE" id="PS50042"/>
    </source>
</evidence>
<dbReference type="InterPro" id="IPR018490">
    <property type="entry name" value="cNMP-bd_dom_sf"/>
</dbReference>
<evidence type="ECO:0000313" key="7">
    <source>
        <dbReference type="Proteomes" id="UP001056201"/>
    </source>
</evidence>
<dbReference type="SMART" id="SM00419">
    <property type="entry name" value="HTH_CRP"/>
    <property type="match status" value="1"/>
</dbReference>
<dbReference type="InterPro" id="IPR014710">
    <property type="entry name" value="RmlC-like_jellyroll"/>
</dbReference>
<evidence type="ECO:0000313" key="6">
    <source>
        <dbReference type="EMBL" id="URI10395.1"/>
    </source>
</evidence>